<dbReference type="GO" id="GO:0052656">
    <property type="term" value="F:L-isoleucine-2-oxoglutarate transaminase activity"/>
    <property type="evidence" value="ECO:0007669"/>
    <property type="project" value="RHEA"/>
</dbReference>
<evidence type="ECO:0000313" key="14">
    <source>
        <dbReference type="Proteomes" id="UP000054538"/>
    </source>
</evidence>
<evidence type="ECO:0000256" key="7">
    <source>
        <dbReference type="ARBA" id="ARBA00023304"/>
    </source>
</evidence>
<dbReference type="FunCoup" id="A0A0D0DWT5">
    <property type="interactions" value="347"/>
</dbReference>
<dbReference type="GO" id="GO:0009099">
    <property type="term" value="P:L-valine biosynthetic process"/>
    <property type="evidence" value="ECO:0007669"/>
    <property type="project" value="TreeGrafter"/>
</dbReference>
<dbReference type="GO" id="GO:0052655">
    <property type="term" value="F:L-valine-2-oxoglutarate transaminase activity"/>
    <property type="evidence" value="ECO:0007669"/>
    <property type="project" value="RHEA"/>
</dbReference>
<dbReference type="NCBIfam" id="NF009897">
    <property type="entry name" value="PRK13357.1"/>
    <property type="match status" value="1"/>
</dbReference>
<dbReference type="GO" id="GO:0009098">
    <property type="term" value="P:L-leucine biosynthetic process"/>
    <property type="evidence" value="ECO:0007669"/>
    <property type="project" value="TreeGrafter"/>
</dbReference>
<gene>
    <name evidence="13" type="ORF">PAXRUDRAFT_822244</name>
</gene>
<evidence type="ECO:0000256" key="11">
    <source>
        <dbReference type="RuleBase" id="RU004517"/>
    </source>
</evidence>
<dbReference type="AlphaFoldDB" id="A0A0D0DWT5"/>
<evidence type="ECO:0000256" key="3">
    <source>
        <dbReference type="ARBA" id="ARBA00022576"/>
    </source>
</evidence>
<dbReference type="FunFam" id="3.20.10.10:FF:000004">
    <property type="entry name" value="Branched-chain-amino-acid aminotransferase"/>
    <property type="match status" value="1"/>
</dbReference>
<dbReference type="InterPro" id="IPR018300">
    <property type="entry name" value="Aminotrans_IV_CS"/>
</dbReference>
<organism evidence="13 14">
    <name type="scientific">Paxillus rubicundulus Ve08.2h10</name>
    <dbReference type="NCBI Taxonomy" id="930991"/>
    <lineage>
        <taxon>Eukaryota</taxon>
        <taxon>Fungi</taxon>
        <taxon>Dikarya</taxon>
        <taxon>Basidiomycota</taxon>
        <taxon>Agaricomycotina</taxon>
        <taxon>Agaricomycetes</taxon>
        <taxon>Agaricomycetidae</taxon>
        <taxon>Boletales</taxon>
        <taxon>Paxilineae</taxon>
        <taxon>Paxillaceae</taxon>
        <taxon>Paxillus</taxon>
    </lineage>
</organism>
<dbReference type="PANTHER" id="PTHR11825">
    <property type="entry name" value="SUBGROUP IIII AMINOTRANSFERASE"/>
    <property type="match status" value="1"/>
</dbReference>
<comment type="catalytic activity">
    <reaction evidence="11">
        <text>L-valine + 2-oxoglutarate = 3-methyl-2-oxobutanoate + L-glutamate</text>
        <dbReference type="Rhea" id="RHEA:24813"/>
        <dbReference type="ChEBI" id="CHEBI:11851"/>
        <dbReference type="ChEBI" id="CHEBI:16810"/>
        <dbReference type="ChEBI" id="CHEBI:29985"/>
        <dbReference type="ChEBI" id="CHEBI:57762"/>
        <dbReference type="EC" id="2.6.1.42"/>
    </reaction>
</comment>
<keyword evidence="3 11" id="KW-0032">Aminotransferase</keyword>
<evidence type="ECO:0000256" key="2">
    <source>
        <dbReference type="ARBA" id="ARBA00009320"/>
    </source>
</evidence>
<dbReference type="GO" id="GO:0052654">
    <property type="term" value="F:L-leucine-2-oxoglutarate transaminase activity"/>
    <property type="evidence" value="ECO:0007669"/>
    <property type="project" value="RHEA"/>
</dbReference>
<dbReference type="NCBIfam" id="TIGR01123">
    <property type="entry name" value="ilvE_II"/>
    <property type="match status" value="1"/>
</dbReference>
<keyword evidence="7 11" id="KW-0100">Branched-chain amino acid biosynthesis</keyword>
<evidence type="ECO:0000256" key="10">
    <source>
        <dbReference type="RuleBase" id="RU004516"/>
    </source>
</evidence>
<evidence type="ECO:0000256" key="8">
    <source>
        <dbReference type="PIRSR" id="PIRSR006468-1"/>
    </source>
</evidence>
<evidence type="ECO:0000256" key="12">
    <source>
        <dbReference type="SAM" id="MobiDB-lite"/>
    </source>
</evidence>
<dbReference type="GO" id="GO:0005739">
    <property type="term" value="C:mitochondrion"/>
    <property type="evidence" value="ECO:0007669"/>
    <property type="project" value="TreeGrafter"/>
</dbReference>
<dbReference type="InterPro" id="IPR036038">
    <property type="entry name" value="Aminotransferase-like"/>
</dbReference>
<dbReference type="InterPro" id="IPR043132">
    <property type="entry name" value="BCAT-like_C"/>
</dbReference>
<evidence type="ECO:0000256" key="5">
    <source>
        <dbReference type="ARBA" id="ARBA00022679"/>
    </source>
</evidence>
<evidence type="ECO:0000256" key="1">
    <source>
        <dbReference type="ARBA" id="ARBA00001933"/>
    </source>
</evidence>
<dbReference type="CDD" id="cd01557">
    <property type="entry name" value="BCAT_beta_family"/>
    <property type="match status" value="1"/>
</dbReference>
<accession>A0A0D0DWT5</accession>
<evidence type="ECO:0000313" key="13">
    <source>
        <dbReference type="EMBL" id="KIK99883.1"/>
    </source>
</evidence>
<keyword evidence="4 11" id="KW-0028">Amino-acid biosynthesis</keyword>
<feature type="compositionally biased region" description="Low complexity" evidence="12">
    <location>
        <begin position="19"/>
        <end position="28"/>
    </location>
</feature>
<dbReference type="InterPro" id="IPR033939">
    <property type="entry name" value="BCAT_family"/>
</dbReference>
<comment type="catalytic activity">
    <reaction evidence="11">
        <text>L-leucine + 2-oxoglutarate = 4-methyl-2-oxopentanoate + L-glutamate</text>
        <dbReference type="Rhea" id="RHEA:18321"/>
        <dbReference type="ChEBI" id="CHEBI:16810"/>
        <dbReference type="ChEBI" id="CHEBI:17865"/>
        <dbReference type="ChEBI" id="CHEBI:29985"/>
        <dbReference type="ChEBI" id="CHEBI:57427"/>
        <dbReference type="EC" id="2.6.1.42"/>
    </reaction>
</comment>
<dbReference type="HOGENOM" id="CLU_031922_0_1_1"/>
<dbReference type="InterPro" id="IPR043131">
    <property type="entry name" value="BCAT-like_N"/>
</dbReference>
<evidence type="ECO:0000256" key="4">
    <source>
        <dbReference type="ARBA" id="ARBA00022605"/>
    </source>
</evidence>
<dbReference type="PROSITE" id="PS00770">
    <property type="entry name" value="AA_TRANSFER_CLASS_4"/>
    <property type="match status" value="1"/>
</dbReference>
<evidence type="ECO:0000256" key="6">
    <source>
        <dbReference type="ARBA" id="ARBA00022898"/>
    </source>
</evidence>
<dbReference type="PANTHER" id="PTHR11825:SF44">
    <property type="entry name" value="BRANCHED-CHAIN-AMINO-ACID AMINOTRANSFERASE"/>
    <property type="match status" value="1"/>
</dbReference>
<dbReference type="InterPro" id="IPR001544">
    <property type="entry name" value="Aminotrans_IV"/>
</dbReference>
<feature type="modified residue" description="N6-(pyridoxal phosphate)lysine" evidence="8">
    <location>
        <position position="206"/>
    </location>
</feature>
<dbReference type="Gene3D" id="3.30.470.10">
    <property type="match status" value="1"/>
</dbReference>
<evidence type="ECO:0000256" key="9">
    <source>
        <dbReference type="RuleBase" id="RU004106"/>
    </source>
</evidence>
<sequence>MSTGQPDIEPSLLTITRTPSPKQLPPSSQLLFGRTFSDHMLRIPWTEATGWGAPSIEPFSTINLTPAATVLHYAQSLFEGMKAYRHTDGTVTMFRPDKHMERMNDSARRLALPAFNGNALIECIRQLILLERNWIPKEPRHSLYIRPVLIGTNGTLGVQPPNEALLFVICSPAGPYYPQGFKPVPLYGTTDVEYIRAAPGGTGAFKLAANYAPGVVAQKSAAKAGYAQNLWLHGPEHWLTEVGTMNLFVVLKGEDGVMELVTPALDSMILPGVTRDSVLTLARDHAAGIKQLKGLTSQLRVSERPINMGEIIEASKAGRLVELFGTGTAAVVTPIEKIGYLGSDVIIPTGEDGMGPISKPLWTELVGIQTGEIRSKWNFVVAQ</sequence>
<reference evidence="14" key="2">
    <citation type="submission" date="2015-01" db="EMBL/GenBank/DDBJ databases">
        <title>Evolutionary Origins and Diversification of the Mycorrhizal Mutualists.</title>
        <authorList>
            <consortium name="DOE Joint Genome Institute"/>
            <consortium name="Mycorrhizal Genomics Consortium"/>
            <person name="Kohler A."/>
            <person name="Kuo A."/>
            <person name="Nagy L.G."/>
            <person name="Floudas D."/>
            <person name="Copeland A."/>
            <person name="Barry K.W."/>
            <person name="Cichocki N."/>
            <person name="Veneault-Fourrey C."/>
            <person name="LaButti K."/>
            <person name="Lindquist E.A."/>
            <person name="Lipzen A."/>
            <person name="Lundell T."/>
            <person name="Morin E."/>
            <person name="Murat C."/>
            <person name="Riley R."/>
            <person name="Ohm R."/>
            <person name="Sun H."/>
            <person name="Tunlid A."/>
            <person name="Henrissat B."/>
            <person name="Grigoriev I.V."/>
            <person name="Hibbett D.S."/>
            <person name="Martin F."/>
        </authorList>
    </citation>
    <scope>NUCLEOTIDE SEQUENCE [LARGE SCALE GENOMIC DNA]</scope>
    <source>
        <strain evidence="14">Ve08.2h10</strain>
    </source>
</reference>
<dbReference type="EMBL" id="KN824847">
    <property type="protein sequence ID" value="KIK99883.1"/>
    <property type="molecule type" value="Genomic_DNA"/>
</dbReference>
<protein>
    <recommendedName>
        <fullName evidence="11">Branched-chain-amino-acid aminotransferase</fullName>
        <ecNumber evidence="11">2.6.1.42</ecNumber>
    </recommendedName>
</protein>
<dbReference type="OrthoDB" id="1732691at2759"/>
<proteinExistence type="inferred from homology"/>
<keyword evidence="6 10" id="KW-0663">Pyridoxal phosphate</keyword>
<dbReference type="SUPFAM" id="SSF56752">
    <property type="entry name" value="D-aminoacid aminotransferase-like PLP-dependent enzymes"/>
    <property type="match status" value="1"/>
</dbReference>
<name>A0A0D0DWT5_9AGAM</name>
<dbReference type="FunFam" id="3.30.470.10:FF:000005">
    <property type="entry name" value="Branched-chain-amino-acid aminotransferase"/>
    <property type="match status" value="1"/>
</dbReference>
<comment type="cofactor">
    <cofactor evidence="1 10">
        <name>pyridoxal 5'-phosphate</name>
        <dbReference type="ChEBI" id="CHEBI:597326"/>
    </cofactor>
</comment>
<feature type="region of interest" description="Disordered" evidence="12">
    <location>
        <begin position="1"/>
        <end position="28"/>
    </location>
</feature>
<dbReference type="Pfam" id="PF01063">
    <property type="entry name" value="Aminotran_4"/>
    <property type="match status" value="1"/>
</dbReference>
<dbReference type="PIRSF" id="PIRSF006468">
    <property type="entry name" value="BCAT1"/>
    <property type="match status" value="1"/>
</dbReference>
<dbReference type="InParanoid" id="A0A0D0DWT5"/>
<dbReference type="InterPro" id="IPR005786">
    <property type="entry name" value="B_amino_transII"/>
</dbReference>
<keyword evidence="14" id="KW-1185">Reference proteome</keyword>
<reference evidence="13 14" key="1">
    <citation type="submission" date="2014-04" db="EMBL/GenBank/DDBJ databases">
        <authorList>
            <consortium name="DOE Joint Genome Institute"/>
            <person name="Kuo A."/>
            <person name="Kohler A."/>
            <person name="Jargeat P."/>
            <person name="Nagy L.G."/>
            <person name="Floudas D."/>
            <person name="Copeland A."/>
            <person name="Barry K.W."/>
            <person name="Cichocki N."/>
            <person name="Veneault-Fourrey C."/>
            <person name="LaButti K."/>
            <person name="Lindquist E.A."/>
            <person name="Lipzen A."/>
            <person name="Lundell T."/>
            <person name="Morin E."/>
            <person name="Murat C."/>
            <person name="Sun H."/>
            <person name="Tunlid A."/>
            <person name="Henrissat B."/>
            <person name="Grigoriev I.V."/>
            <person name="Hibbett D.S."/>
            <person name="Martin F."/>
            <person name="Nordberg H.P."/>
            <person name="Cantor M.N."/>
            <person name="Hua S.X."/>
        </authorList>
    </citation>
    <scope>NUCLEOTIDE SEQUENCE [LARGE SCALE GENOMIC DNA]</scope>
    <source>
        <strain evidence="13 14">Ve08.2h10</strain>
    </source>
</reference>
<keyword evidence="5 11" id="KW-0808">Transferase</keyword>
<dbReference type="Gene3D" id="3.20.10.10">
    <property type="entry name" value="D-amino Acid Aminotransferase, subunit A, domain 2"/>
    <property type="match status" value="1"/>
</dbReference>
<comment type="similarity">
    <text evidence="2 9">Belongs to the class-IV pyridoxal-phosphate-dependent aminotransferase family.</text>
</comment>
<comment type="catalytic activity">
    <reaction evidence="11">
        <text>L-isoleucine + 2-oxoglutarate = (S)-3-methyl-2-oxopentanoate + L-glutamate</text>
        <dbReference type="Rhea" id="RHEA:24801"/>
        <dbReference type="ChEBI" id="CHEBI:16810"/>
        <dbReference type="ChEBI" id="CHEBI:29985"/>
        <dbReference type="ChEBI" id="CHEBI:35146"/>
        <dbReference type="ChEBI" id="CHEBI:58045"/>
        <dbReference type="EC" id="2.6.1.42"/>
    </reaction>
</comment>
<dbReference type="Proteomes" id="UP000054538">
    <property type="component" value="Unassembled WGS sequence"/>
</dbReference>
<dbReference type="EC" id="2.6.1.42" evidence="11"/>
<dbReference type="STRING" id="930991.A0A0D0DWT5"/>